<reference evidence="3 5" key="1">
    <citation type="submission" date="2020-06" db="EMBL/GenBank/DDBJ databases">
        <title>Anoxygenic phototrophic Chloroflexota member uses a Type I reaction center.</title>
        <authorList>
            <person name="Tsuji J.M."/>
            <person name="Shaw N.A."/>
            <person name="Nagashima S."/>
            <person name="Venkiteswaran J."/>
            <person name="Schiff S.L."/>
            <person name="Hanada S."/>
            <person name="Tank M."/>
            <person name="Neufeld J.D."/>
        </authorList>
    </citation>
    <scope>NUCLEOTIDE SEQUENCE [LARGE SCALE GENOMIC DNA]</scope>
    <source>
        <strain evidence="3">L227-S17</strain>
    </source>
</reference>
<dbReference type="Proteomes" id="UP000521676">
    <property type="component" value="Unassembled WGS sequence"/>
</dbReference>
<sequence length="349" mass="40836">MSRKSNQSWFHPAYAVDLAREVLGPIAKYYFRLQQVGLEDLPDPNQGRSIIFAANHAGRSFPWDGILLDYAVSMYWHDHLGFSVDEKPRALVDRQVSELKRNFLFRIPKWWYRVGCVDATARNFVNLLKQGKHVIIFPEGVPGIARDFKDRYKLMPFKTPLLRLATKHNAYIIPVTIVGSEYFHPYANRNRLFDLIARLLKLPYLHLSPIIFFLPVVPFMYYGVLPAPVTIHFGKPIEPSELIDEGMDWDIATEKLRSILQEQLEEDRKKYDKGNDFKGLISSLKNAPEPFWKLIPSYWPHRFINHARKYSSDIFQSLPNPWWFWIPILGLYDPSVLRKKKAPEGEHEN</sequence>
<dbReference type="SUPFAM" id="SSF69593">
    <property type="entry name" value="Glycerol-3-phosphate (1)-acyltransferase"/>
    <property type="match status" value="1"/>
</dbReference>
<reference evidence="4" key="2">
    <citation type="journal article" date="2024" name="Nature">
        <title>Anoxygenic phototroph of the Chloroflexota uses a type I reaction centre.</title>
        <authorList>
            <person name="Tsuji J.M."/>
            <person name="Shaw N.A."/>
            <person name="Nagashima S."/>
            <person name="Venkiteswaran J.J."/>
            <person name="Schiff S.L."/>
            <person name="Watanabe T."/>
            <person name="Fukui M."/>
            <person name="Hanada S."/>
            <person name="Tank M."/>
            <person name="Neufeld J.D."/>
        </authorList>
    </citation>
    <scope>NUCLEOTIDE SEQUENCE</scope>
    <source>
        <strain evidence="4">L227-S17</strain>
    </source>
</reference>
<organism evidence="3 5">
    <name type="scientific">Candidatus Chlorohelix allophototropha</name>
    <dbReference type="NCBI Taxonomy" id="3003348"/>
    <lineage>
        <taxon>Bacteria</taxon>
        <taxon>Bacillati</taxon>
        <taxon>Chloroflexota</taxon>
        <taxon>Chloroflexia</taxon>
        <taxon>Candidatus Chloroheliales</taxon>
        <taxon>Candidatus Chloroheliaceae</taxon>
        <taxon>Candidatus Chlorohelix</taxon>
    </lineage>
</organism>
<dbReference type="Pfam" id="PF01553">
    <property type="entry name" value="Acyltransferase"/>
    <property type="match status" value="1"/>
</dbReference>
<gene>
    <name evidence="3" type="ORF">HXX08_20370</name>
    <name evidence="4" type="ORF">OZ401_003757</name>
</gene>
<keyword evidence="1" id="KW-1133">Transmembrane helix</keyword>
<evidence type="ECO:0000313" key="3">
    <source>
        <dbReference type="EMBL" id="NWJ48217.1"/>
    </source>
</evidence>
<keyword evidence="3" id="KW-0012">Acyltransferase</keyword>
<dbReference type="AlphaFoldDB" id="A0A8T7M7V4"/>
<dbReference type="EMBL" id="JACATZ010000003">
    <property type="protein sequence ID" value="NWJ48217.1"/>
    <property type="molecule type" value="Genomic_DNA"/>
</dbReference>
<keyword evidence="1" id="KW-0812">Transmembrane</keyword>
<dbReference type="InterPro" id="IPR002123">
    <property type="entry name" value="Plipid/glycerol_acylTrfase"/>
</dbReference>
<proteinExistence type="predicted"/>
<evidence type="ECO:0000313" key="5">
    <source>
        <dbReference type="Proteomes" id="UP000521676"/>
    </source>
</evidence>
<dbReference type="SMART" id="SM00563">
    <property type="entry name" value="PlsC"/>
    <property type="match status" value="1"/>
</dbReference>
<protein>
    <submittedName>
        <fullName evidence="3">1-acyl-sn-glycerol-3-phosphate acyltransferase</fullName>
    </submittedName>
</protein>
<dbReference type="Proteomes" id="UP001431572">
    <property type="component" value="Chromosome 2"/>
</dbReference>
<name>A0A8T7M7V4_9CHLR</name>
<dbReference type="EMBL" id="CP128400">
    <property type="protein sequence ID" value="WJW68153.1"/>
    <property type="molecule type" value="Genomic_DNA"/>
</dbReference>
<feature type="transmembrane region" description="Helical" evidence="1">
    <location>
        <begin position="204"/>
        <end position="224"/>
    </location>
</feature>
<dbReference type="RefSeq" id="WP_341470058.1">
    <property type="nucleotide sequence ID" value="NZ_CP128400.1"/>
</dbReference>
<evidence type="ECO:0000259" key="2">
    <source>
        <dbReference type="SMART" id="SM00563"/>
    </source>
</evidence>
<dbReference type="GO" id="GO:0016746">
    <property type="term" value="F:acyltransferase activity"/>
    <property type="evidence" value="ECO:0007669"/>
    <property type="project" value="UniProtKB-KW"/>
</dbReference>
<keyword evidence="1" id="KW-0472">Membrane</keyword>
<accession>A0A8T7M7V4</accession>
<evidence type="ECO:0000256" key="1">
    <source>
        <dbReference type="SAM" id="Phobius"/>
    </source>
</evidence>
<evidence type="ECO:0000313" key="6">
    <source>
        <dbReference type="Proteomes" id="UP001431572"/>
    </source>
</evidence>
<feature type="domain" description="Phospholipid/glycerol acyltransferase" evidence="2">
    <location>
        <begin position="50"/>
        <end position="180"/>
    </location>
</feature>
<keyword evidence="6" id="KW-1185">Reference proteome</keyword>
<evidence type="ECO:0000313" key="4">
    <source>
        <dbReference type="EMBL" id="WJW68153.1"/>
    </source>
</evidence>
<keyword evidence="3" id="KW-0808">Transferase</keyword>